<dbReference type="GO" id="GO:0032153">
    <property type="term" value="C:cell division site"/>
    <property type="evidence" value="ECO:0007669"/>
    <property type="project" value="TreeGrafter"/>
</dbReference>
<evidence type="ECO:0000313" key="7">
    <source>
        <dbReference type="EMBL" id="HIQ62522.1"/>
    </source>
</evidence>
<gene>
    <name evidence="7" type="ORF">IAA66_02910</name>
</gene>
<evidence type="ECO:0000256" key="1">
    <source>
        <dbReference type="ARBA" id="ARBA00004141"/>
    </source>
</evidence>
<organism evidence="7 8">
    <name type="scientific">Candidatus Avichristensenella intestinipullorum</name>
    <dbReference type="NCBI Taxonomy" id="2840693"/>
    <lineage>
        <taxon>Bacteria</taxon>
        <taxon>Bacillati</taxon>
        <taxon>Bacillota</taxon>
        <taxon>Clostridia</taxon>
        <taxon>Candidatus Avichristensenella</taxon>
    </lineage>
</organism>
<dbReference type="GO" id="GO:0008360">
    <property type="term" value="P:regulation of cell shape"/>
    <property type="evidence" value="ECO:0007669"/>
    <property type="project" value="UniProtKB-KW"/>
</dbReference>
<dbReference type="GO" id="GO:0015648">
    <property type="term" value="F:lipid-linked peptidoglycan transporter activity"/>
    <property type="evidence" value="ECO:0007669"/>
    <property type="project" value="TreeGrafter"/>
</dbReference>
<evidence type="ECO:0000256" key="5">
    <source>
        <dbReference type="ARBA" id="ARBA00023136"/>
    </source>
</evidence>
<feature type="transmembrane region" description="Helical" evidence="6">
    <location>
        <begin position="66"/>
        <end position="86"/>
    </location>
</feature>
<evidence type="ECO:0000256" key="3">
    <source>
        <dbReference type="ARBA" id="ARBA00022960"/>
    </source>
</evidence>
<feature type="transmembrane region" description="Helical" evidence="6">
    <location>
        <begin position="93"/>
        <end position="118"/>
    </location>
</feature>
<sequence length="418" mass="45983">MNTTPVINRRARQHFDIPLLLVTFALAAFGVLAVTVATYSTNDEALAVDTLLARITSSTYGQRQGLFLLVSPIAIGGMVAISYRFFQKFSGVLYLASLVLLVMVLVMGSTTSGVTGWFELFSGYMLQPSEFAKIAVILHLAKFFARKENPVTTLREFITMAVIMGLPVGLIFLQGEMGTAMVFIAFYFAMMFMGGVRLRMILGIVGGGVGIVTPYVLYLRATGSYRYDRLLGFFSPSSASSDSVYQAQNSQIAIGNGGLHGVGLFQDGTYSALNYVPQDHTDFIFSSIGETMGFVGCMVVIVLYLFLILRLLMLAMNTYDKFARLVIIGVFTMMFFHIFYNIGMTTGIMPVMGIPLPFLSYGGSNLIANMAGIGLVLNITLRKPQSRATAVDIAMMTGGVQIRRQRKKKRFWQRQSRA</sequence>
<dbReference type="GO" id="GO:0051301">
    <property type="term" value="P:cell division"/>
    <property type="evidence" value="ECO:0007669"/>
    <property type="project" value="InterPro"/>
</dbReference>
<protein>
    <submittedName>
        <fullName evidence="7">FtsW/RodA/SpoVE family cell cycle protein</fullName>
    </submittedName>
</protein>
<keyword evidence="3" id="KW-0133">Cell shape</keyword>
<dbReference type="PANTHER" id="PTHR30474:SF1">
    <property type="entry name" value="PEPTIDOGLYCAN GLYCOSYLTRANSFERASE MRDB"/>
    <property type="match status" value="1"/>
</dbReference>
<keyword evidence="2 6" id="KW-0812">Transmembrane</keyword>
<comment type="caution">
    <text evidence="7">The sequence shown here is derived from an EMBL/GenBank/DDBJ whole genome shotgun (WGS) entry which is preliminary data.</text>
</comment>
<keyword evidence="4 6" id="KW-1133">Transmembrane helix</keyword>
<reference evidence="7" key="1">
    <citation type="submission" date="2020-10" db="EMBL/GenBank/DDBJ databases">
        <authorList>
            <person name="Gilroy R."/>
        </authorList>
    </citation>
    <scope>NUCLEOTIDE SEQUENCE</scope>
    <source>
        <strain evidence="7">ChiHile30-977</strain>
    </source>
</reference>
<dbReference type="AlphaFoldDB" id="A0A9D0YUU2"/>
<evidence type="ECO:0000256" key="4">
    <source>
        <dbReference type="ARBA" id="ARBA00022989"/>
    </source>
</evidence>
<feature type="transmembrane region" description="Helical" evidence="6">
    <location>
        <begin position="201"/>
        <end position="221"/>
    </location>
</feature>
<accession>A0A9D0YUU2</accession>
<dbReference type="Proteomes" id="UP000886819">
    <property type="component" value="Unassembled WGS sequence"/>
</dbReference>
<dbReference type="EMBL" id="DVFI01000038">
    <property type="protein sequence ID" value="HIQ62522.1"/>
    <property type="molecule type" value="Genomic_DNA"/>
</dbReference>
<dbReference type="GO" id="GO:0005886">
    <property type="term" value="C:plasma membrane"/>
    <property type="evidence" value="ECO:0007669"/>
    <property type="project" value="TreeGrafter"/>
</dbReference>
<evidence type="ECO:0000256" key="6">
    <source>
        <dbReference type="SAM" id="Phobius"/>
    </source>
</evidence>
<dbReference type="PANTHER" id="PTHR30474">
    <property type="entry name" value="CELL CYCLE PROTEIN"/>
    <property type="match status" value="1"/>
</dbReference>
<feature type="transmembrane region" description="Helical" evidence="6">
    <location>
        <begin position="325"/>
        <end position="352"/>
    </location>
</feature>
<feature type="transmembrane region" description="Helical" evidence="6">
    <location>
        <begin position="19"/>
        <end position="39"/>
    </location>
</feature>
<comment type="subcellular location">
    <subcellularLocation>
        <location evidence="1">Membrane</location>
        <topology evidence="1">Multi-pass membrane protein</topology>
    </subcellularLocation>
</comment>
<evidence type="ECO:0000313" key="8">
    <source>
        <dbReference type="Proteomes" id="UP000886819"/>
    </source>
</evidence>
<dbReference type="InterPro" id="IPR001182">
    <property type="entry name" value="FtsW/RodA"/>
</dbReference>
<evidence type="ECO:0000256" key="2">
    <source>
        <dbReference type="ARBA" id="ARBA00022692"/>
    </source>
</evidence>
<feature type="transmembrane region" description="Helical" evidence="6">
    <location>
        <begin position="292"/>
        <end position="313"/>
    </location>
</feature>
<name>A0A9D0YUU2_9FIRM</name>
<dbReference type="Pfam" id="PF01098">
    <property type="entry name" value="FTSW_RODA_SPOVE"/>
    <property type="match status" value="1"/>
</dbReference>
<proteinExistence type="predicted"/>
<keyword evidence="5 6" id="KW-0472">Membrane</keyword>
<reference evidence="7" key="2">
    <citation type="journal article" date="2021" name="PeerJ">
        <title>Extensive microbial diversity within the chicken gut microbiome revealed by metagenomics and culture.</title>
        <authorList>
            <person name="Gilroy R."/>
            <person name="Ravi A."/>
            <person name="Getino M."/>
            <person name="Pursley I."/>
            <person name="Horton D.L."/>
            <person name="Alikhan N.F."/>
            <person name="Baker D."/>
            <person name="Gharbi K."/>
            <person name="Hall N."/>
            <person name="Watson M."/>
            <person name="Adriaenssens E.M."/>
            <person name="Foster-Nyarko E."/>
            <person name="Jarju S."/>
            <person name="Secka A."/>
            <person name="Antonio M."/>
            <person name="Oren A."/>
            <person name="Chaudhuri R.R."/>
            <person name="La Ragione R."/>
            <person name="Hildebrand F."/>
            <person name="Pallen M.J."/>
        </authorList>
    </citation>
    <scope>NUCLEOTIDE SEQUENCE</scope>
    <source>
        <strain evidence="7">ChiHile30-977</strain>
    </source>
</reference>
<feature type="transmembrane region" description="Helical" evidence="6">
    <location>
        <begin position="358"/>
        <end position="377"/>
    </location>
</feature>